<dbReference type="GO" id="GO:0000270">
    <property type="term" value="P:peptidoglycan metabolic process"/>
    <property type="evidence" value="ECO:0007669"/>
    <property type="project" value="TreeGrafter"/>
</dbReference>
<dbReference type="Proteomes" id="UP000199398">
    <property type="component" value="Unassembled WGS sequence"/>
</dbReference>
<dbReference type="GO" id="GO:0004185">
    <property type="term" value="F:serine-type carboxypeptidase activity"/>
    <property type="evidence" value="ECO:0007669"/>
    <property type="project" value="InterPro"/>
</dbReference>
<keyword evidence="6" id="KW-0645">Protease</keyword>
<dbReference type="PANTHER" id="PTHR30023:SF0">
    <property type="entry name" value="PENICILLIN-SENSITIVE CARBOXYPEPTIDASE A"/>
    <property type="match status" value="1"/>
</dbReference>
<dbReference type="GO" id="GO:0006508">
    <property type="term" value="P:proteolysis"/>
    <property type="evidence" value="ECO:0007669"/>
    <property type="project" value="InterPro"/>
</dbReference>
<dbReference type="OrthoDB" id="9802627at2"/>
<feature type="chain" id="PRO_5039098954" evidence="4">
    <location>
        <begin position="23"/>
        <end position="526"/>
    </location>
</feature>
<dbReference type="RefSeq" id="WP_093148216.1">
    <property type="nucleotide sequence ID" value="NZ_FOUP01000002.1"/>
</dbReference>
<keyword evidence="4" id="KW-0732">Signal</keyword>
<dbReference type="AlphaFoldDB" id="A0A1I4VCB4"/>
<reference evidence="6 7" key="1">
    <citation type="submission" date="2016-10" db="EMBL/GenBank/DDBJ databases">
        <authorList>
            <person name="de Groot N.N."/>
        </authorList>
    </citation>
    <scope>NUCLEOTIDE SEQUENCE [LARGE SCALE GENOMIC DNA]</scope>
    <source>
        <strain evidence="6 7">CPCC 201259</strain>
    </source>
</reference>
<dbReference type="EMBL" id="FOUP01000002">
    <property type="protein sequence ID" value="SFM98809.1"/>
    <property type="molecule type" value="Genomic_DNA"/>
</dbReference>
<dbReference type="PANTHER" id="PTHR30023">
    <property type="entry name" value="D-ALANYL-D-ALANINE CARBOXYPEPTIDASE"/>
    <property type="match status" value="1"/>
</dbReference>
<accession>A0A1I4VCB4</accession>
<dbReference type="EMBL" id="RBXX01000002">
    <property type="protein sequence ID" value="RKT86225.1"/>
    <property type="molecule type" value="Genomic_DNA"/>
</dbReference>
<keyword evidence="8" id="KW-1185">Reference proteome</keyword>
<evidence type="ECO:0000313" key="5">
    <source>
        <dbReference type="EMBL" id="RKT86225.1"/>
    </source>
</evidence>
<feature type="signal peptide" evidence="4">
    <location>
        <begin position="1"/>
        <end position="22"/>
    </location>
</feature>
<dbReference type="NCBIfam" id="TIGR00666">
    <property type="entry name" value="PBP4"/>
    <property type="match status" value="1"/>
</dbReference>
<comment type="similarity">
    <text evidence="1">Belongs to the peptidase S13 family.</text>
</comment>
<name>A0A1I4VCB4_9PSEU</name>
<dbReference type="InterPro" id="IPR000667">
    <property type="entry name" value="Peptidase_S13"/>
</dbReference>
<evidence type="ECO:0000313" key="6">
    <source>
        <dbReference type="EMBL" id="SFM98809.1"/>
    </source>
</evidence>
<dbReference type="Proteomes" id="UP000270697">
    <property type="component" value="Unassembled WGS sequence"/>
</dbReference>
<organism evidence="6 7">
    <name type="scientific">Saccharopolyspora antimicrobica</name>
    <dbReference type="NCBI Taxonomy" id="455193"/>
    <lineage>
        <taxon>Bacteria</taxon>
        <taxon>Bacillati</taxon>
        <taxon>Actinomycetota</taxon>
        <taxon>Actinomycetes</taxon>
        <taxon>Pseudonocardiales</taxon>
        <taxon>Pseudonocardiaceae</taxon>
        <taxon>Saccharopolyspora</taxon>
    </lineage>
</organism>
<dbReference type="PRINTS" id="PR00922">
    <property type="entry name" value="DADACBPTASE3"/>
</dbReference>
<evidence type="ECO:0000313" key="8">
    <source>
        <dbReference type="Proteomes" id="UP000270697"/>
    </source>
</evidence>
<evidence type="ECO:0000256" key="2">
    <source>
        <dbReference type="ARBA" id="ARBA00022801"/>
    </source>
</evidence>
<dbReference type="Pfam" id="PF02113">
    <property type="entry name" value="Peptidase_S13"/>
    <property type="match status" value="1"/>
</dbReference>
<evidence type="ECO:0000256" key="3">
    <source>
        <dbReference type="SAM" id="MobiDB-lite"/>
    </source>
</evidence>
<dbReference type="Gene3D" id="3.40.710.10">
    <property type="entry name" value="DD-peptidase/beta-lactamase superfamily"/>
    <property type="match status" value="2"/>
</dbReference>
<gene>
    <name evidence="5" type="ORF">ATL45_4586</name>
    <name evidence="6" type="ORF">SAMN05421805_102119</name>
</gene>
<reference evidence="5 8" key="2">
    <citation type="submission" date="2018-10" db="EMBL/GenBank/DDBJ databases">
        <title>Sequencing the genomes of 1000 actinobacteria strains.</title>
        <authorList>
            <person name="Klenk H.-P."/>
        </authorList>
    </citation>
    <scope>NUCLEOTIDE SEQUENCE [LARGE SCALE GENOMIC DNA]</scope>
    <source>
        <strain evidence="5 8">DSM 45119</strain>
    </source>
</reference>
<keyword evidence="6" id="KW-0121">Carboxypeptidase</keyword>
<proteinExistence type="inferred from homology"/>
<evidence type="ECO:0000256" key="4">
    <source>
        <dbReference type="SAM" id="SignalP"/>
    </source>
</evidence>
<protein>
    <submittedName>
        <fullName evidence="6">D-alanyl-D-alanine carboxypeptidase / D-alanyl-D-alanine-endopeptidase (Penicillin-binding protein 4)</fullName>
    </submittedName>
    <submittedName>
        <fullName evidence="5">D-alanyl-D-alanine carboxypeptidase/D-alanyl-D-alanine-endopeptidase (Penicillin-binding protein 4)</fullName>
    </submittedName>
</protein>
<dbReference type="STRING" id="455193.SAMN05421805_102119"/>
<evidence type="ECO:0000313" key="7">
    <source>
        <dbReference type="Proteomes" id="UP000199398"/>
    </source>
</evidence>
<dbReference type="Gene3D" id="3.50.80.20">
    <property type="entry name" value="D-Ala-D-Ala carboxypeptidase C, peptidase S13"/>
    <property type="match status" value="1"/>
</dbReference>
<keyword evidence="2" id="KW-0378">Hydrolase</keyword>
<dbReference type="InterPro" id="IPR012338">
    <property type="entry name" value="Beta-lactam/transpept-like"/>
</dbReference>
<evidence type="ECO:0000256" key="1">
    <source>
        <dbReference type="ARBA" id="ARBA00006096"/>
    </source>
</evidence>
<feature type="region of interest" description="Disordered" evidence="3">
    <location>
        <begin position="490"/>
        <end position="511"/>
    </location>
</feature>
<dbReference type="SUPFAM" id="SSF56601">
    <property type="entry name" value="beta-lactamase/transpeptidase-like"/>
    <property type="match status" value="1"/>
</dbReference>
<sequence length="526" mass="55616">MRRRWGVAFGLVAAVGIPFAFVAPSGAAPTGPDALRVDLDEILADPRLAGSHAGVVVRDPATDEVLYSRQAAARATPASNAKLLTSAAAMEALGPDYRFRTEVVTGARQVGPVLLGDLHLRGTGDPTLLAADYDRLAEQVAASGIRFVQGGLRTDDTWFDDVPLGTGWAWDDEPYYYAAPVSALTASPNTDFDAGTAIVRVSPTVEGAPAEVRLDPATDVVQIDNRTTTSAEGDEPDVLVQRDHGGSRVVVSGTVPAGAEPVEDFTTVPDPSAYAADLFARALAAHGVQVRNAGEGTAPEGARVLAERESIPLRELLVPFMKLSNNGHAEVLVKAMGREVRGEGSWAAGLEVLTERLGGLGLSPEVLRLVDGSGLSTMDNVTPEQLTVLLDNARQRPWFGDWYDSLPVAGVADRMVGGTLRNRMAGTAAENNVRAKTGSLTGVTSLSGYVTTAGGRELVFSVVFNDFVSGSPKDLEDAIAVRLAEYRGAEDQPRGRTQVPQPRIQRDDPATRIDEGALECSWVKAC</sequence>